<reference evidence="1" key="1">
    <citation type="submission" date="2020-03" db="EMBL/GenBank/DDBJ databases">
        <title>Studies in the Genomics of Life Span.</title>
        <authorList>
            <person name="Glass D."/>
        </authorList>
    </citation>
    <scope>NUCLEOTIDE SEQUENCE</scope>
    <source>
        <strain evidence="1">SUZIE</strain>
        <tissue evidence="1">Muscle</tissue>
    </source>
</reference>
<accession>A0AA41MC11</accession>
<gene>
    <name evidence="1" type="ORF">SUZIE_101310</name>
</gene>
<feature type="non-terminal residue" evidence="1">
    <location>
        <position position="1"/>
    </location>
</feature>
<dbReference type="EMBL" id="JAATJV010132680">
    <property type="protein sequence ID" value="MBZ3869112.1"/>
    <property type="molecule type" value="Genomic_DNA"/>
</dbReference>
<sequence>SDNFSQDARNLFLVRSDIATQPFAQGYDPYVCRIHGQVQGLFIPSKLYWLRAGFGHHSCSFCQHMASKSHTRGSPTGSKTDHDDPYIFMAHTKTPLSAFQIPKTSFMDKNQSTVVAAASVYKAMTTPNKPQTKSCKNTSTNVPFTRPCDHEEGYISIFFCHYALVQELLCSGQQPPSPRPVLNLVKARGEGVFFPDICKHFLRVTESAGFSTESRSLGDSFHWAAESDVGHLDEAGSGDEYMPMSTLPSILLAMEREGGNAQIIHNPRSPGSPHFGPPSCSPAALLLHKGLIRGSKIPPPTFDHNLKPGRKGKCTLSLFHLLAISRLCFLYQLSDGSWSWG</sequence>
<dbReference type="Proteomes" id="UP001166674">
    <property type="component" value="Unassembled WGS sequence"/>
</dbReference>
<proteinExistence type="predicted"/>
<name>A0AA41MC11_SCICA</name>
<keyword evidence="2" id="KW-1185">Reference proteome</keyword>
<organism evidence="1 2">
    <name type="scientific">Sciurus carolinensis</name>
    <name type="common">Eastern gray squirrel</name>
    <dbReference type="NCBI Taxonomy" id="30640"/>
    <lineage>
        <taxon>Eukaryota</taxon>
        <taxon>Metazoa</taxon>
        <taxon>Chordata</taxon>
        <taxon>Craniata</taxon>
        <taxon>Vertebrata</taxon>
        <taxon>Euteleostomi</taxon>
        <taxon>Mammalia</taxon>
        <taxon>Eutheria</taxon>
        <taxon>Euarchontoglires</taxon>
        <taxon>Glires</taxon>
        <taxon>Rodentia</taxon>
        <taxon>Sciuromorpha</taxon>
        <taxon>Sciuridae</taxon>
        <taxon>Sciurinae</taxon>
        <taxon>Sciurini</taxon>
        <taxon>Sciurus</taxon>
    </lineage>
</organism>
<comment type="caution">
    <text evidence="1">The sequence shown here is derived from an EMBL/GenBank/DDBJ whole genome shotgun (WGS) entry which is preliminary data.</text>
</comment>
<protein>
    <submittedName>
        <fullName evidence="1">GRB2-associated-binding protein 2</fullName>
    </submittedName>
</protein>
<evidence type="ECO:0000313" key="2">
    <source>
        <dbReference type="Proteomes" id="UP001166674"/>
    </source>
</evidence>
<dbReference type="AlphaFoldDB" id="A0AA41MC11"/>
<evidence type="ECO:0000313" key="1">
    <source>
        <dbReference type="EMBL" id="MBZ3869112.1"/>
    </source>
</evidence>